<keyword evidence="1" id="KW-0812">Transmembrane</keyword>
<evidence type="ECO:0000256" key="1">
    <source>
        <dbReference type="SAM" id="Phobius"/>
    </source>
</evidence>
<evidence type="ECO:0000313" key="3">
    <source>
        <dbReference type="Proteomes" id="UP000221165"/>
    </source>
</evidence>
<dbReference type="GeneID" id="94427306"/>
<dbReference type="Proteomes" id="UP000221165">
    <property type="component" value="Unassembled WGS sequence"/>
</dbReference>
<name>A0A2C6L357_9APIC</name>
<reference evidence="2 3" key="1">
    <citation type="journal article" date="2017" name="Int. J. Parasitol.">
        <title>The genome of the protozoan parasite Cystoisospora suis and a reverse vaccinology approach to identify vaccine candidates.</title>
        <authorList>
            <person name="Palmieri N."/>
            <person name="Shrestha A."/>
            <person name="Ruttkowski B."/>
            <person name="Beck T."/>
            <person name="Vogl C."/>
            <person name="Tomley F."/>
            <person name="Blake D.P."/>
            <person name="Joachim A."/>
        </authorList>
    </citation>
    <scope>NUCLEOTIDE SEQUENCE [LARGE SCALE GENOMIC DNA]</scope>
    <source>
        <strain evidence="2 3">Wien I</strain>
    </source>
</reference>
<accession>A0A2C6L357</accession>
<evidence type="ECO:0000313" key="2">
    <source>
        <dbReference type="EMBL" id="PHJ22252.1"/>
    </source>
</evidence>
<dbReference type="EMBL" id="MIGC01001756">
    <property type="protein sequence ID" value="PHJ22252.1"/>
    <property type="molecule type" value="Genomic_DNA"/>
</dbReference>
<keyword evidence="1" id="KW-1133">Transmembrane helix</keyword>
<keyword evidence="3" id="KW-1185">Reference proteome</keyword>
<organism evidence="2 3">
    <name type="scientific">Cystoisospora suis</name>
    <dbReference type="NCBI Taxonomy" id="483139"/>
    <lineage>
        <taxon>Eukaryota</taxon>
        <taxon>Sar</taxon>
        <taxon>Alveolata</taxon>
        <taxon>Apicomplexa</taxon>
        <taxon>Conoidasida</taxon>
        <taxon>Coccidia</taxon>
        <taxon>Eucoccidiorida</taxon>
        <taxon>Eimeriorina</taxon>
        <taxon>Sarcocystidae</taxon>
        <taxon>Cystoisospora</taxon>
    </lineage>
</organism>
<sequence>MESLFRRFFPCLQSNLFFVLCDAFFFFLCCFSGPFSSFTSLLSLLCRRNNFREVFLSLSFSSYEFSYPSSSRCFSSIPREQASSSLSSVDLLLRLFVYPSS</sequence>
<evidence type="ECO:0008006" key="4">
    <source>
        <dbReference type="Google" id="ProtNLM"/>
    </source>
</evidence>
<feature type="transmembrane region" description="Helical" evidence="1">
    <location>
        <begin position="16"/>
        <end position="45"/>
    </location>
</feature>
<dbReference type="RefSeq" id="XP_067923929.1">
    <property type="nucleotide sequence ID" value="XM_068064095.1"/>
</dbReference>
<proteinExistence type="predicted"/>
<dbReference type="VEuPathDB" id="ToxoDB:CSUI_003900"/>
<gene>
    <name evidence="2" type="ORF">CSUI_003900</name>
</gene>
<protein>
    <recommendedName>
        <fullName evidence="4">Transmembrane protein</fullName>
    </recommendedName>
</protein>
<comment type="caution">
    <text evidence="2">The sequence shown here is derived from an EMBL/GenBank/DDBJ whole genome shotgun (WGS) entry which is preliminary data.</text>
</comment>
<dbReference type="AlphaFoldDB" id="A0A2C6L357"/>
<keyword evidence="1" id="KW-0472">Membrane</keyword>